<comment type="caution">
    <text evidence="1">The sequence shown here is derived from an EMBL/GenBank/DDBJ whole genome shotgun (WGS) entry which is preliminary data.</text>
</comment>
<gene>
    <name evidence="1" type="ORF">A3I41_00505</name>
</gene>
<sequence length="106" mass="12077">MPVPNVWDLIRYIMCGLLMGLFIVGCKRPVEESAGKPAYIAQTTCFKPLNFKETGNRDNSQWCEYIIVDHPEIPPICWAVEYPDSTSSTRFDISCAVFEKVQKLSK</sequence>
<reference evidence="1 2" key="1">
    <citation type="journal article" date="2016" name="Nat. Commun.">
        <title>Thousands of microbial genomes shed light on interconnected biogeochemical processes in an aquifer system.</title>
        <authorList>
            <person name="Anantharaman K."/>
            <person name="Brown C.T."/>
            <person name="Hug L.A."/>
            <person name="Sharon I."/>
            <person name="Castelle C.J."/>
            <person name="Probst A.J."/>
            <person name="Thomas B.C."/>
            <person name="Singh A."/>
            <person name="Wilkins M.J."/>
            <person name="Karaoz U."/>
            <person name="Brodie E.L."/>
            <person name="Williams K.H."/>
            <person name="Hubbard S.S."/>
            <person name="Banfield J.F."/>
        </authorList>
    </citation>
    <scope>NUCLEOTIDE SEQUENCE [LARGE SCALE GENOMIC DNA]</scope>
</reference>
<accession>A0A1F7VCM0</accession>
<dbReference type="Proteomes" id="UP000176593">
    <property type="component" value="Unassembled WGS sequence"/>
</dbReference>
<dbReference type="EMBL" id="MGEQ01000001">
    <property type="protein sequence ID" value="OGL88195.1"/>
    <property type="molecule type" value="Genomic_DNA"/>
</dbReference>
<organism evidence="1 2">
    <name type="scientific">Candidatus Uhrbacteria bacterium RIFCSPLOWO2_02_FULL_48_18</name>
    <dbReference type="NCBI Taxonomy" id="1802408"/>
    <lineage>
        <taxon>Bacteria</taxon>
        <taxon>Candidatus Uhriibacteriota</taxon>
    </lineage>
</organism>
<evidence type="ECO:0000313" key="1">
    <source>
        <dbReference type="EMBL" id="OGL88195.1"/>
    </source>
</evidence>
<protein>
    <submittedName>
        <fullName evidence="1">Uncharacterized protein</fullName>
    </submittedName>
</protein>
<proteinExistence type="predicted"/>
<dbReference type="AlphaFoldDB" id="A0A1F7VCM0"/>
<evidence type="ECO:0000313" key="2">
    <source>
        <dbReference type="Proteomes" id="UP000176593"/>
    </source>
</evidence>
<name>A0A1F7VCM0_9BACT</name>